<dbReference type="OrthoDB" id="428577at2759"/>
<dbReference type="OMA" id="SIYWAST"/>
<dbReference type="Gene3D" id="3.10.20.90">
    <property type="entry name" value="Phosphatidylinositol 3-kinase Catalytic Subunit, Chain A, domain 1"/>
    <property type="match status" value="1"/>
</dbReference>
<feature type="chain" id="PRO_5011982859" description="Ubiquitin-like domain-containing protein" evidence="1">
    <location>
        <begin position="17"/>
        <end position="341"/>
    </location>
</feature>
<dbReference type="PROSITE" id="PS50053">
    <property type="entry name" value="UBIQUITIN_2"/>
    <property type="match status" value="2"/>
</dbReference>
<dbReference type="EMBL" id="LSRX01000030">
    <property type="protein sequence ID" value="OLQ13253.1"/>
    <property type="molecule type" value="Genomic_DNA"/>
</dbReference>
<comment type="caution">
    <text evidence="3">The sequence shown here is derived from an EMBL/GenBank/DDBJ whole genome shotgun (WGS) entry which is preliminary data.</text>
</comment>
<dbReference type="Proteomes" id="UP000186817">
    <property type="component" value="Unassembled WGS sequence"/>
</dbReference>
<reference evidence="3 4" key="1">
    <citation type="submission" date="2016-02" db="EMBL/GenBank/DDBJ databases">
        <title>Genome analysis of coral dinoflagellate symbionts highlights evolutionary adaptations to a symbiotic lifestyle.</title>
        <authorList>
            <person name="Aranda M."/>
            <person name="Li Y."/>
            <person name="Liew Y.J."/>
            <person name="Baumgarten S."/>
            <person name="Simakov O."/>
            <person name="Wilson M."/>
            <person name="Piel J."/>
            <person name="Ashoor H."/>
            <person name="Bougouffa S."/>
            <person name="Bajic V.B."/>
            <person name="Ryu T."/>
            <person name="Ravasi T."/>
            <person name="Bayer T."/>
            <person name="Micklem G."/>
            <person name="Kim H."/>
            <person name="Bhak J."/>
            <person name="Lajeunesse T.C."/>
            <person name="Voolstra C.R."/>
        </authorList>
    </citation>
    <scope>NUCLEOTIDE SEQUENCE [LARGE SCALE GENOMIC DNA]</scope>
    <source>
        <strain evidence="3 4">CCMP2467</strain>
    </source>
</reference>
<feature type="domain" description="Ubiquitin-like" evidence="2">
    <location>
        <begin position="153"/>
        <end position="235"/>
    </location>
</feature>
<dbReference type="CDD" id="cd17039">
    <property type="entry name" value="Ubl_ubiquitin_like"/>
    <property type="match status" value="1"/>
</dbReference>
<dbReference type="InterPro" id="IPR029071">
    <property type="entry name" value="Ubiquitin-like_domsf"/>
</dbReference>
<sequence length="341" mass="37298">MLLFVVAWSIYWASTALVPDCEIKVIRVFCTPSAGSEAKEHIDGSRDPRTLQFNVGRAGPRMPVTRVHPINASEPLEIETLPGSTVADLKESLQARTGIRASAQRLVAGGRLLQEDALVESLDGRIFLAQTSDSAHSTQDAAGSDPAPDGTEMKLLIRAVWSDGRQEDRTVEVKTQLAASDFKRKVLASLGDDFSAGGRCSFVFAGQLLSSEGTLEDQGFEEGDTIVVVAPRVAASRLQCFWHRLVWLFNGLRAFALGLWTLPWTLGTGLRNAWYDPWSIVRPSVPEEARRGPRIRTLGFTPQMARYGPGQNPRGEDLTMVLTQGLVGMNCMSVMSNPRNC</sequence>
<keyword evidence="4" id="KW-1185">Reference proteome</keyword>
<feature type="domain" description="Ubiquitin-like" evidence="2">
    <location>
        <begin position="67"/>
        <end position="123"/>
    </location>
</feature>
<proteinExistence type="predicted"/>
<accession>A0A1Q9F0U0</accession>
<dbReference type="AlphaFoldDB" id="A0A1Q9F0U0"/>
<feature type="signal peptide" evidence="1">
    <location>
        <begin position="1"/>
        <end position="16"/>
    </location>
</feature>
<dbReference type="InterPro" id="IPR000626">
    <property type="entry name" value="Ubiquitin-like_dom"/>
</dbReference>
<evidence type="ECO:0000256" key="1">
    <source>
        <dbReference type="SAM" id="SignalP"/>
    </source>
</evidence>
<protein>
    <recommendedName>
        <fullName evidence="2">Ubiquitin-like domain-containing protein</fullName>
    </recommendedName>
</protein>
<dbReference type="Pfam" id="PF00240">
    <property type="entry name" value="ubiquitin"/>
    <property type="match status" value="1"/>
</dbReference>
<keyword evidence="1" id="KW-0732">Signal</keyword>
<name>A0A1Q9F0U0_SYMMI</name>
<organism evidence="3 4">
    <name type="scientific">Symbiodinium microadriaticum</name>
    <name type="common">Dinoflagellate</name>
    <name type="synonym">Zooxanthella microadriatica</name>
    <dbReference type="NCBI Taxonomy" id="2951"/>
    <lineage>
        <taxon>Eukaryota</taxon>
        <taxon>Sar</taxon>
        <taxon>Alveolata</taxon>
        <taxon>Dinophyceae</taxon>
        <taxon>Suessiales</taxon>
        <taxon>Symbiodiniaceae</taxon>
        <taxon>Symbiodinium</taxon>
    </lineage>
</organism>
<gene>
    <name evidence="3" type="ORF">AK812_SmicGene2664</name>
</gene>
<evidence type="ECO:0000259" key="2">
    <source>
        <dbReference type="PROSITE" id="PS50053"/>
    </source>
</evidence>
<dbReference type="SUPFAM" id="SSF54236">
    <property type="entry name" value="Ubiquitin-like"/>
    <property type="match status" value="2"/>
</dbReference>
<dbReference type="SMART" id="SM00213">
    <property type="entry name" value="UBQ"/>
    <property type="match status" value="2"/>
</dbReference>
<evidence type="ECO:0000313" key="4">
    <source>
        <dbReference type="Proteomes" id="UP000186817"/>
    </source>
</evidence>
<evidence type="ECO:0000313" key="3">
    <source>
        <dbReference type="EMBL" id="OLQ13253.1"/>
    </source>
</evidence>